<organism evidence="8 9">
    <name type="scientific">Psychrobacter alimentarius</name>
    <dbReference type="NCBI Taxonomy" id="261164"/>
    <lineage>
        <taxon>Bacteria</taxon>
        <taxon>Pseudomonadati</taxon>
        <taxon>Pseudomonadota</taxon>
        <taxon>Gammaproteobacteria</taxon>
        <taxon>Moraxellales</taxon>
        <taxon>Moraxellaceae</taxon>
        <taxon>Psychrobacter</taxon>
    </lineage>
</organism>
<dbReference type="Proteomes" id="UP000076104">
    <property type="component" value="Chromosome"/>
</dbReference>
<dbReference type="Gene3D" id="1.20.1720.10">
    <property type="entry name" value="Multidrug resistance protein D"/>
    <property type="match status" value="1"/>
</dbReference>
<protein>
    <submittedName>
        <fullName evidence="8">Major facilitator superfamily MFS_1</fullName>
    </submittedName>
</protein>
<feature type="transmembrane region" description="Helical" evidence="6">
    <location>
        <begin position="149"/>
        <end position="170"/>
    </location>
</feature>
<dbReference type="RefSeq" id="WP_062844475.1">
    <property type="nucleotide sequence ID" value="NZ_CP014945.1"/>
</dbReference>
<feature type="transmembrane region" description="Helical" evidence="6">
    <location>
        <begin position="236"/>
        <end position="261"/>
    </location>
</feature>
<feature type="transmembrane region" description="Helical" evidence="6">
    <location>
        <begin position="24"/>
        <end position="42"/>
    </location>
</feature>
<dbReference type="PROSITE" id="PS50850">
    <property type="entry name" value="MFS"/>
    <property type="match status" value="1"/>
</dbReference>
<feature type="transmembrane region" description="Helical" evidence="6">
    <location>
        <begin position="374"/>
        <end position="398"/>
    </location>
</feature>
<feature type="transmembrane region" description="Helical" evidence="6">
    <location>
        <begin position="315"/>
        <end position="336"/>
    </location>
</feature>
<dbReference type="GeneID" id="33058959"/>
<name>A0ABN4N3E0_9GAMM</name>
<keyword evidence="5 6" id="KW-0472">Membrane</keyword>
<feature type="transmembrane region" description="Helical" evidence="6">
    <location>
        <begin position="447"/>
        <end position="468"/>
    </location>
</feature>
<dbReference type="Pfam" id="PF07690">
    <property type="entry name" value="MFS_1"/>
    <property type="match status" value="1"/>
</dbReference>
<dbReference type="InterPro" id="IPR036259">
    <property type="entry name" value="MFS_trans_sf"/>
</dbReference>
<feature type="transmembrane region" description="Helical" evidence="6">
    <location>
        <begin position="90"/>
        <end position="113"/>
    </location>
</feature>
<evidence type="ECO:0000256" key="5">
    <source>
        <dbReference type="ARBA" id="ARBA00023136"/>
    </source>
</evidence>
<keyword evidence="9" id="KW-1185">Reference proteome</keyword>
<comment type="subcellular location">
    <subcellularLocation>
        <location evidence="1">Membrane</location>
        <topology evidence="1">Multi-pass membrane protein</topology>
    </subcellularLocation>
</comment>
<dbReference type="Gene3D" id="1.20.1250.20">
    <property type="entry name" value="MFS general substrate transporter like domains"/>
    <property type="match status" value="1"/>
</dbReference>
<evidence type="ECO:0000256" key="4">
    <source>
        <dbReference type="ARBA" id="ARBA00022989"/>
    </source>
</evidence>
<keyword evidence="2" id="KW-0813">Transport</keyword>
<evidence type="ECO:0000313" key="9">
    <source>
        <dbReference type="Proteomes" id="UP000076104"/>
    </source>
</evidence>
<evidence type="ECO:0000259" key="7">
    <source>
        <dbReference type="PROSITE" id="PS50850"/>
    </source>
</evidence>
<keyword evidence="3 6" id="KW-0812">Transmembrane</keyword>
<dbReference type="InterPro" id="IPR020846">
    <property type="entry name" value="MFS_dom"/>
</dbReference>
<evidence type="ECO:0000256" key="1">
    <source>
        <dbReference type="ARBA" id="ARBA00004141"/>
    </source>
</evidence>
<proteinExistence type="predicted"/>
<feature type="transmembrane region" description="Helical" evidence="6">
    <location>
        <begin position="281"/>
        <end position="303"/>
    </location>
</feature>
<feature type="transmembrane region" description="Helical" evidence="6">
    <location>
        <begin position="419"/>
        <end position="441"/>
    </location>
</feature>
<keyword evidence="4 6" id="KW-1133">Transmembrane helix</keyword>
<dbReference type="EMBL" id="CP014945">
    <property type="protein sequence ID" value="AMT96831.1"/>
    <property type="molecule type" value="Genomic_DNA"/>
</dbReference>
<dbReference type="PANTHER" id="PTHR42718">
    <property type="entry name" value="MAJOR FACILITATOR SUPERFAMILY MULTIDRUG TRANSPORTER MFSC"/>
    <property type="match status" value="1"/>
</dbReference>
<evidence type="ECO:0000313" key="8">
    <source>
        <dbReference type="EMBL" id="AMT96831.1"/>
    </source>
</evidence>
<dbReference type="InterPro" id="IPR011701">
    <property type="entry name" value="MFS"/>
</dbReference>
<feature type="transmembrane region" description="Helical" evidence="6">
    <location>
        <begin position="62"/>
        <end position="81"/>
    </location>
</feature>
<sequence>MVASLDSSKKLSSEKLTGKPRRQVLLTLLLGGTVISFSNSALNPAIPVFMSVFDVDIVMGGWVLNAYVLSMSVGLMLSGYLHKKFAFRPVYLTAIIGFMLGSVIGMCATSMTMVIIARAIQGLSGGLTIPISIGMLYQIYPQHRHGRVMALWGIVIMMSLAFGPLVGAYLVEQFTWWTLFAVTLPLSAAVTLMVWRFLPNIGSPKVDKTFDVKGFVSLLVWLLALMTWLSTLKTDFYSNLMSVIETSLIAAIFLISFMVWWAYERHQSQPLFNVRLFSNTVYLHSTIISVTQTLGLMVGLLLLPILVQEVMGKSALWTGVILMTATLLSSITTHFAGKRVDKYGARDIGILGIVLSASSMLLLAWCLYQPRLWLLIVIMSLQGVGVGMAYLPTTTVGFSSLAKEVVTEGAALNNISRRIVSTIFITLVTVYVAGRGAQLLATGNRQSVGMAIQEIFVVLAVILFLTIFSARRLPKAV</sequence>
<accession>A0ABN4N3E0</accession>
<feature type="domain" description="Major facilitator superfamily (MFS) profile" evidence="7">
    <location>
        <begin position="24"/>
        <end position="477"/>
    </location>
</feature>
<feature type="transmembrane region" description="Helical" evidence="6">
    <location>
        <begin position="176"/>
        <end position="198"/>
    </location>
</feature>
<evidence type="ECO:0000256" key="6">
    <source>
        <dbReference type="SAM" id="Phobius"/>
    </source>
</evidence>
<evidence type="ECO:0000256" key="2">
    <source>
        <dbReference type="ARBA" id="ARBA00022448"/>
    </source>
</evidence>
<evidence type="ECO:0000256" key="3">
    <source>
        <dbReference type="ARBA" id="ARBA00022692"/>
    </source>
</evidence>
<feature type="transmembrane region" description="Helical" evidence="6">
    <location>
        <begin position="348"/>
        <end position="368"/>
    </location>
</feature>
<reference evidence="8 9" key="1">
    <citation type="submission" date="2016-03" db="EMBL/GenBank/DDBJ databases">
        <title>Genome sequencing of Psychrobacter alimentarius PAMC 27889.</title>
        <authorList>
            <person name="Lee J."/>
            <person name="Kim O.-S."/>
        </authorList>
    </citation>
    <scope>NUCLEOTIDE SEQUENCE [LARGE SCALE GENOMIC DNA]</scope>
    <source>
        <strain evidence="8 9">PAMC 27889</strain>
    </source>
</reference>
<dbReference type="PANTHER" id="PTHR42718:SF9">
    <property type="entry name" value="MAJOR FACILITATOR SUPERFAMILY MULTIDRUG TRANSPORTER MFSC"/>
    <property type="match status" value="1"/>
</dbReference>
<feature type="transmembrane region" description="Helical" evidence="6">
    <location>
        <begin position="210"/>
        <end position="230"/>
    </location>
</feature>
<gene>
    <name evidence="8" type="ORF">A3K91_1225</name>
</gene>
<dbReference type="SUPFAM" id="SSF103473">
    <property type="entry name" value="MFS general substrate transporter"/>
    <property type="match status" value="1"/>
</dbReference>